<dbReference type="GO" id="GO:0004375">
    <property type="term" value="F:glycine dehydrogenase (decarboxylating) activity"/>
    <property type="evidence" value="ECO:0007669"/>
    <property type="project" value="UniProtKB-UniRule"/>
</dbReference>
<protein>
    <recommendedName>
        <fullName evidence="8">Glycine cleavage system P protein</fullName>
        <ecNumber evidence="8">1.4.4.2</ecNumber>
    </recommendedName>
</protein>
<dbReference type="FunFam" id="3.90.1150.10:FF:000007">
    <property type="entry name" value="Glycine dehydrogenase (decarboxylating), mitochondrial"/>
    <property type="match status" value="1"/>
</dbReference>
<evidence type="ECO:0000259" key="10">
    <source>
        <dbReference type="Pfam" id="PF21478"/>
    </source>
</evidence>
<dbReference type="Pfam" id="PF21478">
    <property type="entry name" value="GcvP2_C"/>
    <property type="match status" value="1"/>
</dbReference>
<comment type="caution">
    <text evidence="11">The sequence shown here is derived from an EMBL/GenBank/DDBJ whole genome shotgun (WGS) entry which is preliminary data.</text>
</comment>
<dbReference type="FunFam" id="3.40.640.10:FF:000005">
    <property type="entry name" value="Glycine dehydrogenase (decarboxylating), mitochondrial"/>
    <property type="match status" value="1"/>
</dbReference>
<dbReference type="GO" id="GO:0005960">
    <property type="term" value="C:glycine cleavage complex"/>
    <property type="evidence" value="ECO:0007669"/>
    <property type="project" value="TreeGrafter"/>
</dbReference>
<dbReference type="InterPro" id="IPR049316">
    <property type="entry name" value="GDC-P_C"/>
</dbReference>
<dbReference type="InterPro" id="IPR020581">
    <property type="entry name" value="GDC_P"/>
</dbReference>
<dbReference type="OrthoDB" id="6537869at2759"/>
<accession>A0A6S7GM63</accession>
<feature type="domain" description="Glycine cleavage system P-protein N-terminal" evidence="9">
    <location>
        <begin position="3"/>
        <end position="387"/>
    </location>
</feature>
<sequence length="911" mass="100916">MVREHDLHNNLKHLASKNDTWRSYIGLGYYNCFVPPPILRSCLENPGWYTQYTPYQPEISQGRLECLLNFQTMVCDLTGLDVANASLLDEATAGAEAVGLCYRFNKKKKFYVDKNLHPQTIALIETRGRTLGPDGEGLEIIVTEKENFDLSNKDVSGIIIQYPDTYGSIVDYTELTERAHHAKALVACATDLLALTMLRPPGEFGADIAFGNSQRFGVPLGYGGPHAGFFAIRNIGNLQRSLPGRLIGVTRDNMGNSCYRLALQTREQHIRKDKATSNICTAQALLANLAALFSVYHGPHGLKNIATRVHNATLILAEGIKRAGHEIQKEHFFDTLKVKCVNGSADEIMKKAAAHKINLRKLDNDHVGVSMDETVTEKDLDDLLSVFGCKDTSDSLANSELSETPGSSILLSDHKRRSNYLEHAVFNTHHSETQIMRYMKRLENKDLSLVHSMIPLGSCTMKLNAASELQPITWPEFANIHPFAPTEQAEGYLELIKELEHDLCEITGFDAISFQPNSGAQGEYAGLLAIKAYHDSRGESHRKVCLVPKSAHGTNPASAQMAGFKIVFVEIGKHGEINMDHLREEVEKHKDNLGAIMITYPSTNGVFDEGIRDVLALIHENGGQVYLDGANMNAQVGLCRPGDYGADVSHLNLHKTFSIPHGGGGPGVGPIGVKKHLIPFLPSHPIVHPMGTDDATSLGTVSAAPYGSPGILPISYAYIKMMGAKGLTHASKVAILNANYMAARLKDHYPIRFLGKNGYCAHEFILDVKIFKKTADIEAIDIAKRLMDYGFHAPTMSWPVPSSLMVEPTECEDKAELDRFCKSLIRIRQEIADIEQGRMDATDNPLKNAPHTQLVLTTEKWNKPYTRKQAVYPAPWIDHTNKFWPTISRVDDKYGDQHLMCSCPPIESYEE</sequence>
<feature type="domain" description="Glycine dehydrogenase C-terminal" evidence="10">
    <location>
        <begin position="730"/>
        <end position="851"/>
    </location>
</feature>
<comment type="function">
    <text evidence="8">The glycine cleavage system catalyzes the degradation of glycine.</text>
</comment>
<gene>
    <name evidence="11" type="ORF">PACLA_8A041248</name>
</gene>
<dbReference type="Gene3D" id="3.40.640.10">
    <property type="entry name" value="Type I PLP-dependent aspartate aminotransferase-like (Major domain)"/>
    <property type="match status" value="2"/>
</dbReference>
<evidence type="ECO:0000256" key="1">
    <source>
        <dbReference type="ARBA" id="ARBA00001933"/>
    </source>
</evidence>
<keyword evidence="3 7" id="KW-0663">Pyridoxal phosphate</keyword>
<dbReference type="EMBL" id="CACRXK020002190">
    <property type="protein sequence ID" value="CAB3993118.1"/>
    <property type="molecule type" value="Genomic_DNA"/>
</dbReference>
<evidence type="ECO:0000256" key="5">
    <source>
        <dbReference type="ARBA" id="ARBA00046415"/>
    </source>
</evidence>
<dbReference type="InterPro" id="IPR003437">
    <property type="entry name" value="GcvP"/>
</dbReference>
<evidence type="ECO:0000256" key="6">
    <source>
        <dbReference type="ARBA" id="ARBA00049026"/>
    </source>
</evidence>
<dbReference type="NCBIfam" id="NF003346">
    <property type="entry name" value="PRK04366.1"/>
    <property type="match status" value="1"/>
</dbReference>
<feature type="modified residue" description="N6-(pyridoxal phosphate)lysine" evidence="7">
    <location>
        <position position="655"/>
    </location>
</feature>
<evidence type="ECO:0000256" key="7">
    <source>
        <dbReference type="PIRSR" id="PIRSR603437-50"/>
    </source>
</evidence>
<dbReference type="PANTHER" id="PTHR11773:SF1">
    <property type="entry name" value="GLYCINE DEHYDROGENASE (DECARBOXYLATING), MITOCHONDRIAL"/>
    <property type="match status" value="1"/>
</dbReference>
<dbReference type="Proteomes" id="UP001152795">
    <property type="component" value="Unassembled WGS sequence"/>
</dbReference>
<evidence type="ECO:0000256" key="4">
    <source>
        <dbReference type="ARBA" id="ARBA00023002"/>
    </source>
</evidence>
<dbReference type="NCBIfam" id="TIGR00461">
    <property type="entry name" value="gcvP"/>
    <property type="match status" value="1"/>
</dbReference>
<evidence type="ECO:0000256" key="8">
    <source>
        <dbReference type="RuleBase" id="RU364056"/>
    </source>
</evidence>
<dbReference type="InterPro" id="IPR015421">
    <property type="entry name" value="PyrdxlP-dep_Trfase_major"/>
</dbReference>
<keyword evidence="8" id="KW-0809">Transit peptide</keyword>
<comment type="catalytic activity">
    <reaction evidence="6 8">
        <text>N(6)-[(R)-lipoyl]-L-lysyl-[glycine-cleavage complex H protein] + glycine + H(+) = N(6)-[(R)-S(8)-aminomethyldihydrolipoyl]-L-lysyl-[glycine-cleavage complex H protein] + CO2</text>
        <dbReference type="Rhea" id="RHEA:24304"/>
        <dbReference type="Rhea" id="RHEA-COMP:10494"/>
        <dbReference type="Rhea" id="RHEA-COMP:10495"/>
        <dbReference type="ChEBI" id="CHEBI:15378"/>
        <dbReference type="ChEBI" id="CHEBI:16526"/>
        <dbReference type="ChEBI" id="CHEBI:57305"/>
        <dbReference type="ChEBI" id="CHEBI:83099"/>
        <dbReference type="ChEBI" id="CHEBI:83143"/>
        <dbReference type="EC" id="1.4.4.2"/>
    </reaction>
</comment>
<dbReference type="AlphaFoldDB" id="A0A6S7GM63"/>
<dbReference type="InterPro" id="IPR015422">
    <property type="entry name" value="PyrdxlP-dep_Trfase_small"/>
</dbReference>
<evidence type="ECO:0000256" key="3">
    <source>
        <dbReference type="ARBA" id="ARBA00022898"/>
    </source>
</evidence>
<dbReference type="GO" id="GO:0016594">
    <property type="term" value="F:glycine binding"/>
    <property type="evidence" value="ECO:0007669"/>
    <property type="project" value="TreeGrafter"/>
</dbReference>
<keyword evidence="4 8" id="KW-0560">Oxidoreductase</keyword>
<proteinExistence type="inferred from homology"/>
<dbReference type="FunFam" id="3.90.1150.10:FF:000025">
    <property type="entry name" value="Glycine cleavage system P protein"/>
    <property type="match status" value="1"/>
</dbReference>
<dbReference type="InterPro" id="IPR015424">
    <property type="entry name" value="PyrdxlP-dep_Trfase"/>
</dbReference>
<evidence type="ECO:0000259" key="9">
    <source>
        <dbReference type="Pfam" id="PF02347"/>
    </source>
</evidence>
<organism evidence="11 12">
    <name type="scientific">Paramuricea clavata</name>
    <name type="common">Red gorgonian</name>
    <name type="synonym">Violescent sea-whip</name>
    <dbReference type="NCBI Taxonomy" id="317549"/>
    <lineage>
        <taxon>Eukaryota</taxon>
        <taxon>Metazoa</taxon>
        <taxon>Cnidaria</taxon>
        <taxon>Anthozoa</taxon>
        <taxon>Octocorallia</taxon>
        <taxon>Malacalcyonacea</taxon>
        <taxon>Plexauridae</taxon>
        <taxon>Paramuricea</taxon>
    </lineage>
</organism>
<dbReference type="SUPFAM" id="SSF53383">
    <property type="entry name" value="PLP-dependent transferases"/>
    <property type="match status" value="2"/>
</dbReference>
<dbReference type="GO" id="GO:0030170">
    <property type="term" value="F:pyridoxal phosphate binding"/>
    <property type="evidence" value="ECO:0007669"/>
    <property type="project" value="TreeGrafter"/>
</dbReference>
<dbReference type="PANTHER" id="PTHR11773">
    <property type="entry name" value="GLYCINE DEHYDROGENASE, DECARBOXYLATING"/>
    <property type="match status" value="1"/>
</dbReference>
<dbReference type="Pfam" id="PF02347">
    <property type="entry name" value="GDC-P"/>
    <property type="match status" value="2"/>
</dbReference>
<comment type="subcellular location">
    <subcellularLocation>
        <location evidence="8">Mitochondrion</location>
    </subcellularLocation>
</comment>
<evidence type="ECO:0000256" key="2">
    <source>
        <dbReference type="ARBA" id="ARBA00010756"/>
    </source>
</evidence>
<comment type="similarity">
    <text evidence="2 8">Belongs to the GcvP family.</text>
</comment>
<reference evidence="11" key="1">
    <citation type="submission" date="2020-04" db="EMBL/GenBank/DDBJ databases">
        <authorList>
            <person name="Alioto T."/>
            <person name="Alioto T."/>
            <person name="Gomez Garrido J."/>
        </authorList>
    </citation>
    <scope>NUCLEOTIDE SEQUENCE</scope>
    <source>
        <strain evidence="11">A484AB</strain>
    </source>
</reference>
<dbReference type="CDD" id="cd00613">
    <property type="entry name" value="GDC-P"/>
    <property type="match status" value="2"/>
</dbReference>
<keyword evidence="8" id="KW-0496">Mitochondrion</keyword>
<evidence type="ECO:0000313" key="12">
    <source>
        <dbReference type="Proteomes" id="UP001152795"/>
    </source>
</evidence>
<comment type="cofactor">
    <cofactor evidence="1 7 8">
        <name>pyridoxal 5'-phosphate</name>
        <dbReference type="ChEBI" id="CHEBI:597326"/>
    </cofactor>
</comment>
<dbReference type="InterPro" id="IPR049315">
    <property type="entry name" value="GDC-P_N"/>
</dbReference>
<dbReference type="FunFam" id="3.40.640.10:FF:000007">
    <property type="entry name" value="glycine dehydrogenase (Decarboxylating), mitochondrial"/>
    <property type="match status" value="1"/>
</dbReference>
<dbReference type="GO" id="GO:0019464">
    <property type="term" value="P:glycine decarboxylation via glycine cleavage system"/>
    <property type="evidence" value="ECO:0007669"/>
    <property type="project" value="TreeGrafter"/>
</dbReference>
<name>A0A6S7GM63_PARCT</name>
<comment type="subunit">
    <text evidence="5">Homodimer. The glycine cleavage system is composed of four proteins: P, T, L and H.</text>
</comment>
<evidence type="ECO:0000313" key="11">
    <source>
        <dbReference type="EMBL" id="CAB3993118.1"/>
    </source>
</evidence>
<dbReference type="Gene3D" id="3.90.1150.10">
    <property type="entry name" value="Aspartate Aminotransferase, domain 1"/>
    <property type="match status" value="2"/>
</dbReference>
<dbReference type="EC" id="1.4.4.2" evidence="8"/>
<feature type="domain" description="Glycine cleavage system P-protein N-terminal" evidence="9">
    <location>
        <begin position="426"/>
        <end position="682"/>
    </location>
</feature>
<keyword evidence="12" id="KW-1185">Reference proteome</keyword>
<dbReference type="GO" id="GO:0005739">
    <property type="term" value="C:mitochondrion"/>
    <property type="evidence" value="ECO:0007669"/>
    <property type="project" value="UniProtKB-SubCell"/>
</dbReference>